<feature type="signal peptide" evidence="1">
    <location>
        <begin position="1"/>
        <end position="18"/>
    </location>
</feature>
<keyword evidence="1" id="KW-0732">Signal</keyword>
<name>K7R2X5_THEOS</name>
<gene>
    <name evidence="2" type="ORF">Theos_0151</name>
</gene>
<dbReference type="RefSeq" id="WP_016328434.1">
    <property type="nucleotide sequence ID" value="NC_019386.1"/>
</dbReference>
<dbReference type="AlphaFoldDB" id="K7R2X5"/>
<evidence type="ECO:0000313" key="3">
    <source>
        <dbReference type="Proteomes" id="UP000000211"/>
    </source>
</evidence>
<feature type="chain" id="PRO_5003909961" description="IPT/TIG domain-containing protein" evidence="1">
    <location>
        <begin position="19"/>
        <end position="141"/>
    </location>
</feature>
<evidence type="ECO:0008006" key="4">
    <source>
        <dbReference type="Google" id="ProtNLM"/>
    </source>
</evidence>
<proteinExistence type="predicted"/>
<sequence>MRHLLLLVLAGVLSACGAAIRTSGALRILSVAPDVVAGCTVRAGDWMALKGNAFGTQAEWDAGVNYVLFPPGVKAEPVELTQSENPATLFFRVPLEAESGEIRVHVEGVGEAWIPVRVEPALSVQMAVPGCEAPTPPSEPE</sequence>
<reference evidence="2 3" key="1">
    <citation type="journal article" date="2013" name="Genome Announc.">
        <title>Whole Genome Sequencing of Thermus oshimai JL-2 and Thermus thermophilus JL-18, Incomplete Denitrifiers from the United States Great Basin.</title>
        <authorList>
            <person name="Murugapiran S.K."/>
            <person name="Huntemann M."/>
            <person name="Wei C.L."/>
            <person name="Han J."/>
            <person name="Detter J.C."/>
            <person name="Han C.S."/>
            <person name="Erkkila T.H."/>
            <person name="Teshima H."/>
            <person name="Chen A."/>
            <person name="Kyrpides N."/>
            <person name="Mavrommatis K."/>
            <person name="Markowitz V."/>
            <person name="Szeto E."/>
            <person name="Ivanova N."/>
            <person name="Pagani I."/>
            <person name="Lam J."/>
            <person name="McDonald A.I."/>
            <person name="Dodsworth J.A."/>
            <person name="Pati A."/>
            <person name="Goodwin L."/>
            <person name="Peters L."/>
            <person name="Pitluck S."/>
            <person name="Woyke T."/>
            <person name="Hedlund B.P."/>
        </authorList>
    </citation>
    <scope>NUCLEOTIDE SEQUENCE</scope>
    <source>
        <strain evidence="2 3">JL-2</strain>
    </source>
</reference>
<keyword evidence="3" id="KW-1185">Reference proteome</keyword>
<dbReference type="PROSITE" id="PS51257">
    <property type="entry name" value="PROKAR_LIPOPROTEIN"/>
    <property type="match status" value="1"/>
</dbReference>
<dbReference type="STRING" id="751945.Theos_0151"/>
<dbReference type="OrthoDB" id="32175at2"/>
<protein>
    <recommendedName>
        <fullName evidence="4">IPT/TIG domain-containing protein</fullName>
    </recommendedName>
</protein>
<dbReference type="Proteomes" id="UP000000211">
    <property type="component" value="Chromosome"/>
</dbReference>
<organism evidence="2 3">
    <name type="scientific">Thermus oshimai JL-2</name>
    <dbReference type="NCBI Taxonomy" id="751945"/>
    <lineage>
        <taxon>Bacteria</taxon>
        <taxon>Thermotogati</taxon>
        <taxon>Deinococcota</taxon>
        <taxon>Deinococci</taxon>
        <taxon>Thermales</taxon>
        <taxon>Thermaceae</taxon>
        <taxon>Thermus</taxon>
    </lineage>
</organism>
<dbReference type="PATRIC" id="fig|751945.3.peg.145"/>
<dbReference type="KEGG" id="tos:Theos_0151"/>
<evidence type="ECO:0000313" key="2">
    <source>
        <dbReference type="EMBL" id="AFV75234.1"/>
    </source>
</evidence>
<dbReference type="EMBL" id="CP003249">
    <property type="protein sequence ID" value="AFV75234.1"/>
    <property type="molecule type" value="Genomic_DNA"/>
</dbReference>
<dbReference type="eggNOG" id="ENOG5033Z0B">
    <property type="taxonomic scope" value="Bacteria"/>
</dbReference>
<dbReference type="HOGENOM" id="CLU_1824429_0_0_0"/>
<evidence type="ECO:0000256" key="1">
    <source>
        <dbReference type="SAM" id="SignalP"/>
    </source>
</evidence>
<accession>K7R2X5</accession>